<organism evidence="5 6">
    <name type="scientific">Protomyces lactucae-debilis</name>
    <dbReference type="NCBI Taxonomy" id="2754530"/>
    <lineage>
        <taxon>Eukaryota</taxon>
        <taxon>Fungi</taxon>
        <taxon>Dikarya</taxon>
        <taxon>Ascomycota</taxon>
        <taxon>Taphrinomycotina</taxon>
        <taxon>Taphrinomycetes</taxon>
        <taxon>Taphrinales</taxon>
        <taxon>Protomycetaceae</taxon>
        <taxon>Protomyces</taxon>
    </lineage>
</organism>
<evidence type="ECO:0000313" key="6">
    <source>
        <dbReference type="Proteomes" id="UP000193685"/>
    </source>
</evidence>
<name>A0A1Y2F6A2_PROLT</name>
<dbReference type="GO" id="GO:0005634">
    <property type="term" value="C:nucleus"/>
    <property type="evidence" value="ECO:0007669"/>
    <property type="project" value="TreeGrafter"/>
</dbReference>
<dbReference type="Proteomes" id="UP000193685">
    <property type="component" value="Unassembled WGS sequence"/>
</dbReference>
<evidence type="ECO:0000259" key="4">
    <source>
        <dbReference type="PROSITE" id="PS50102"/>
    </source>
</evidence>
<feature type="domain" description="RRM" evidence="4">
    <location>
        <begin position="102"/>
        <end position="179"/>
    </location>
</feature>
<evidence type="ECO:0000256" key="1">
    <source>
        <dbReference type="ARBA" id="ARBA00022884"/>
    </source>
</evidence>
<protein>
    <recommendedName>
        <fullName evidence="4">RRM domain-containing protein</fullName>
    </recommendedName>
</protein>
<feature type="region of interest" description="Disordered" evidence="3">
    <location>
        <begin position="1"/>
        <end position="53"/>
    </location>
</feature>
<dbReference type="PANTHER" id="PTHR23003:SF64">
    <property type="entry name" value="RRM DOMAIN-CONTAINING PROTEIN"/>
    <property type="match status" value="1"/>
</dbReference>
<dbReference type="InterPro" id="IPR000504">
    <property type="entry name" value="RRM_dom"/>
</dbReference>
<dbReference type="SUPFAM" id="SSF54928">
    <property type="entry name" value="RNA-binding domain, RBD"/>
    <property type="match status" value="2"/>
</dbReference>
<gene>
    <name evidence="5" type="ORF">BCR37DRAFT_388439</name>
</gene>
<reference evidence="5 6" key="1">
    <citation type="submission" date="2016-07" db="EMBL/GenBank/DDBJ databases">
        <title>Pervasive Adenine N6-methylation of Active Genes in Fungi.</title>
        <authorList>
            <consortium name="DOE Joint Genome Institute"/>
            <person name="Mondo S.J."/>
            <person name="Dannebaum R.O."/>
            <person name="Kuo R.C."/>
            <person name="Labutti K."/>
            <person name="Haridas S."/>
            <person name="Kuo A."/>
            <person name="Salamov A."/>
            <person name="Ahrendt S.R."/>
            <person name="Lipzen A."/>
            <person name="Sullivan W."/>
            <person name="Andreopoulos W.B."/>
            <person name="Clum A."/>
            <person name="Lindquist E."/>
            <person name="Daum C."/>
            <person name="Ramamoorthy G.K."/>
            <person name="Gryganskyi A."/>
            <person name="Culley D."/>
            <person name="Magnuson J.K."/>
            <person name="James T.Y."/>
            <person name="O'Malley M.A."/>
            <person name="Stajich J.E."/>
            <person name="Spatafora J.W."/>
            <person name="Visel A."/>
            <person name="Grigoriev I.V."/>
        </authorList>
    </citation>
    <scope>NUCLEOTIDE SEQUENCE [LARGE SCALE GENOMIC DNA]</scope>
    <source>
        <strain evidence="5 6">12-1054</strain>
    </source>
</reference>
<feature type="compositionally biased region" description="Polar residues" evidence="3">
    <location>
        <begin position="23"/>
        <end position="34"/>
    </location>
</feature>
<dbReference type="PROSITE" id="PS50102">
    <property type="entry name" value="RRM"/>
    <property type="match status" value="2"/>
</dbReference>
<feature type="region of interest" description="Disordered" evidence="3">
    <location>
        <begin position="431"/>
        <end position="511"/>
    </location>
</feature>
<evidence type="ECO:0000313" key="5">
    <source>
        <dbReference type="EMBL" id="ORY79412.1"/>
    </source>
</evidence>
<dbReference type="STRING" id="56484.A0A1Y2F6A2"/>
<dbReference type="PANTHER" id="PTHR23003">
    <property type="entry name" value="RNA RECOGNITION MOTIF RRM DOMAIN CONTAINING PROTEIN"/>
    <property type="match status" value="1"/>
</dbReference>
<dbReference type="OrthoDB" id="1049195at2759"/>
<feature type="compositionally biased region" description="Low complexity" evidence="3">
    <location>
        <begin position="40"/>
        <end position="53"/>
    </location>
</feature>
<dbReference type="GO" id="GO:0005737">
    <property type="term" value="C:cytoplasm"/>
    <property type="evidence" value="ECO:0007669"/>
    <property type="project" value="TreeGrafter"/>
</dbReference>
<dbReference type="EMBL" id="MCFI01000015">
    <property type="protein sequence ID" value="ORY79412.1"/>
    <property type="molecule type" value="Genomic_DNA"/>
</dbReference>
<comment type="caution">
    <text evidence="5">The sequence shown here is derived from an EMBL/GenBank/DDBJ whole genome shotgun (WGS) entry which is preliminary data.</text>
</comment>
<dbReference type="InterPro" id="IPR035979">
    <property type="entry name" value="RBD_domain_sf"/>
</dbReference>
<dbReference type="InterPro" id="IPR050374">
    <property type="entry name" value="RRT5_SRSF_SR"/>
</dbReference>
<feature type="compositionally biased region" description="Low complexity" evidence="3">
    <location>
        <begin position="458"/>
        <end position="468"/>
    </location>
</feature>
<dbReference type="InterPro" id="IPR012677">
    <property type="entry name" value="Nucleotide-bd_a/b_plait_sf"/>
</dbReference>
<dbReference type="AlphaFoldDB" id="A0A1Y2F6A2"/>
<keyword evidence="6" id="KW-1185">Reference proteome</keyword>
<dbReference type="GO" id="GO:0003729">
    <property type="term" value="F:mRNA binding"/>
    <property type="evidence" value="ECO:0007669"/>
    <property type="project" value="TreeGrafter"/>
</dbReference>
<dbReference type="GO" id="GO:1990904">
    <property type="term" value="C:ribonucleoprotein complex"/>
    <property type="evidence" value="ECO:0007669"/>
    <property type="project" value="TreeGrafter"/>
</dbReference>
<evidence type="ECO:0000256" key="2">
    <source>
        <dbReference type="PROSITE-ProRule" id="PRU00176"/>
    </source>
</evidence>
<sequence>MADEGRARPRYTHPRQHARPASHSGQPASQQQQRGDIHGPSPRSLRPVSSSLAAAAPPPRLNIQTAIPAAQQQEYGHAPGLPPFGDSMTEPLTAGGTGGPSVSLLIMNLPFRVRWQDLKDLCRQACDIERADVALELDGRSRGFGEIVVANRQDAQKLFRMFDGYEWMNRKLSVIVMEPTQQQQQVVGPPGGMMGPSGDTQSLQGMMSGMSLSQPTAPPPLGYSMQPPTDERLVFVGNLPFHLQWQDLKDMLRPAGRITRVEISTSREGRSRGWGTALFATEQEAQMAVQMFDRTEVEGRIIKVRKDKLGAQANPNFTTATPAGPVTGYTPPGEPISRSVGVTPIPKLAFAVPPRSASMNMLAPPTPTSPMMFTAPRRAFTAEQERRRQAGELQGLMQQQQVLGPSRLSQAYALPLATPVGVTWDGGSTTWQAPNPYPSPLPGYARQEQSGYPSMPLQQQQQQQQQQQLPPVGQERAGTQRLPEPTTQSTIGDGSRHQRQSSNSVADIWQR</sequence>
<feature type="compositionally biased region" description="Basic residues" evidence="3">
    <location>
        <begin position="8"/>
        <end position="20"/>
    </location>
</feature>
<dbReference type="RefSeq" id="XP_040723783.1">
    <property type="nucleotide sequence ID" value="XM_040870623.1"/>
</dbReference>
<proteinExistence type="predicted"/>
<dbReference type="Gene3D" id="3.30.70.330">
    <property type="match status" value="2"/>
</dbReference>
<dbReference type="SMART" id="SM00360">
    <property type="entry name" value="RRM"/>
    <property type="match status" value="2"/>
</dbReference>
<keyword evidence="1 2" id="KW-0694">RNA-binding</keyword>
<dbReference type="Pfam" id="PF00076">
    <property type="entry name" value="RRM_1"/>
    <property type="match status" value="2"/>
</dbReference>
<evidence type="ECO:0000256" key="3">
    <source>
        <dbReference type="SAM" id="MobiDB-lite"/>
    </source>
</evidence>
<dbReference type="GeneID" id="63787222"/>
<accession>A0A1Y2F6A2</accession>
<feature type="domain" description="RRM" evidence="4">
    <location>
        <begin position="232"/>
        <end position="309"/>
    </location>
</feature>